<evidence type="ECO:0000313" key="2">
    <source>
        <dbReference type="EMBL" id="GIP15715.1"/>
    </source>
</evidence>
<keyword evidence="1" id="KW-1133">Transmembrane helix</keyword>
<reference evidence="2" key="1">
    <citation type="submission" date="2021-03" db="EMBL/GenBank/DDBJ databases">
        <title>Antimicrobial resistance genes in bacteria isolated from Japanese honey, and their potential for conferring macrolide and lincosamide resistance in the American foulbrood pathogen Paenibacillus larvae.</title>
        <authorList>
            <person name="Okamoto M."/>
            <person name="Kumagai M."/>
            <person name="Kanamori H."/>
            <person name="Takamatsu D."/>
        </authorList>
    </citation>
    <scope>NUCLEOTIDE SEQUENCE</scope>
    <source>
        <strain evidence="2">J40TS1</strain>
    </source>
</reference>
<evidence type="ECO:0000256" key="1">
    <source>
        <dbReference type="SAM" id="Phobius"/>
    </source>
</evidence>
<feature type="transmembrane region" description="Helical" evidence="1">
    <location>
        <begin position="46"/>
        <end position="63"/>
    </location>
</feature>
<keyword evidence="3" id="KW-1185">Reference proteome</keyword>
<name>A0A919YM19_9BACL</name>
<keyword evidence="1" id="KW-0812">Transmembrane</keyword>
<sequence>MSFLDFSDYDWDTWSTFIMEKWYVIVIALVIVLIVVNLVKTVAKWGIILLVVLALIAYSGYSLEDVKNISAGLVSSGIEELKEIGSKVADNVKQDAMDAMVQGAKNATYKVEADGSFTVTSDAIVVTGKAGSDEVSISLKGAPAFKVKTNDVVAEFIEQAKSNSGK</sequence>
<feature type="transmembrane region" description="Helical" evidence="1">
    <location>
        <begin position="22"/>
        <end position="39"/>
    </location>
</feature>
<protein>
    <submittedName>
        <fullName evidence="2">Uncharacterized protein</fullName>
    </submittedName>
</protein>
<evidence type="ECO:0000313" key="3">
    <source>
        <dbReference type="Proteomes" id="UP000683139"/>
    </source>
</evidence>
<comment type="caution">
    <text evidence="2">The sequence shown here is derived from an EMBL/GenBank/DDBJ whole genome shotgun (WGS) entry which is preliminary data.</text>
</comment>
<dbReference type="EMBL" id="BOSE01000002">
    <property type="protein sequence ID" value="GIP15715.1"/>
    <property type="molecule type" value="Genomic_DNA"/>
</dbReference>
<proteinExistence type="predicted"/>
<dbReference type="AlphaFoldDB" id="A0A919YM19"/>
<organism evidence="2 3">
    <name type="scientific">Paenibacillus montaniterrae</name>
    <dbReference type="NCBI Taxonomy" id="429341"/>
    <lineage>
        <taxon>Bacteria</taxon>
        <taxon>Bacillati</taxon>
        <taxon>Bacillota</taxon>
        <taxon>Bacilli</taxon>
        <taxon>Bacillales</taxon>
        <taxon>Paenibacillaceae</taxon>
        <taxon>Paenibacillus</taxon>
    </lineage>
</organism>
<keyword evidence="1" id="KW-0472">Membrane</keyword>
<gene>
    <name evidence="2" type="ORF">J40TS1_13570</name>
</gene>
<dbReference type="Proteomes" id="UP000683139">
    <property type="component" value="Unassembled WGS sequence"/>
</dbReference>
<accession>A0A919YM19</accession>
<dbReference type="RefSeq" id="WP_213513996.1">
    <property type="nucleotide sequence ID" value="NZ_BOSE01000002.1"/>
</dbReference>